<keyword evidence="3" id="KW-1185">Reference proteome</keyword>
<organism evidence="2 3">
    <name type="scientific">Ramlibacter albus</name>
    <dbReference type="NCBI Taxonomy" id="2079448"/>
    <lineage>
        <taxon>Bacteria</taxon>
        <taxon>Pseudomonadati</taxon>
        <taxon>Pseudomonadota</taxon>
        <taxon>Betaproteobacteria</taxon>
        <taxon>Burkholderiales</taxon>
        <taxon>Comamonadaceae</taxon>
        <taxon>Ramlibacter</taxon>
    </lineage>
</organism>
<sequence>MAVFEVSPALRATSPYSAVGVMFVYWPDGTAASGTASVVGRNDILTATHMVYSPDHGGWAKGFDFYFGADYNNVTDRFDSTNYSYVMRSGTFQWDAKAFPTNVFADGQAEYLSYAESQYDVALIGVSVAVGDRTGWFTVDPGRNYTQTVTQAGYPMTGTGMMSSTLTVAHDPIWGVYTASTDAMGPGSSGGPLFTSDGAVIGVKSAGAGALSIWADVGTVASQITQFMATDDSLMGVTTPVPVAPAPAAPVAATDVISALGVYRAFYGGTPTSDAFNGIVSFVGTSTPAAYAANIATNFAGTSSDALSTRVLADLGVAPSTLAGSNPALSYTLLQDAVRQYFDIHAGARGQVVLNMTTLLDGLQHDTVYGTAASRFHDGVTGDFIALASPSGIASSAEFVSLVGVADISGAGA</sequence>
<dbReference type="EMBL" id="JACORU010000005">
    <property type="protein sequence ID" value="MBC5766042.1"/>
    <property type="molecule type" value="Genomic_DNA"/>
</dbReference>
<dbReference type="RefSeq" id="WP_187082503.1">
    <property type="nucleotide sequence ID" value="NZ_JACORU010000005.1"/>
</dbReference>
<evidence type="ECO:0000313" key="3">
    <source>
        <dbReference type="Proteomes" id="UP000596827"/>
    </source>
</evidence>
<dbReference type="InterPro" id="IPR043504">
    <property type="entry name" value="Peptidase_S1_PA_chymotrypsin"/>
</dbReference>
<evidence type="ECO:0000313" key="2">
    <source>
        <dbReference type="EMBL" id="MBC5766042.1"/>
    </source>
</evidence>
<gene>
    <name evidence="2" type="ORF">H8R02_16360</name>
</gene>
<dbReference type="InterPro" id="IPR009003">
    <property type="entry name" value="Peptidase_S1_PA"/>
</dbReference>
<keyword evidence="1" id="KW-0732">Signal</keyword>
<dbReference type="Pfam" id="PF13365">
    <property type="entry name" value="Trypsin_2"/>
    <property type="match status" value="1"/>
</dbReference>
<proteinExistence type="predicted"/>
<evidence type="ECO:0000256" key="1">
    <source>
        <dbReference type="ARBA" id="ARBA00022729"/>
    </source>
</evidence>
<accession>A0A923S6D5</accession>
<reference evidence="2" key="1">
    <citation type="submission" date="2020-08" db="EMBL/GenBank/DDBJ databases">
        <title>Ramlibacter sp. GTP1 16S ribosomal RNA gene genome sequencing and assembly.</title>
        <authorList>
            <person name="Kang M."/>
        </authorList>
    </citation>
    <scope>NUCLEOTIDE SEQUENCE</scope>
    <source>
        <strain evidence="2">GTP1</strain>
    </source>
</reference>
<name>A0A923S6D5_9BURK</name>
<comment type="caution">
    <text evidence="2">The sequence shown here is derived from an EMBL/GenBank/DDBJ whole genome shotgun (WGS) entry which is preliminary data.</text>
</comment>
<dbReference type="InterPro" id="IPR050966">
    <property type="entry name" value="Glutamyl_endopeptidase"/>
</dbReference>
<dbReference type="Gene3D" id="2.40.10.10">
    <property type="entry name" value="Trypsin-like serine proteases"/>
    <property type="match status" value="2"/>
</dbReference>
<protein>
    <submittedName>
        <fullName evidence="2">Trypsin-like peptidase domain-containing protein</fullName>
    </submittedName>
</protein>
<dbReference type="Proteomes" id="UP000596827">
    <property type="component" value="Unassembled WGS sequence"/>
</dbReference>
<dbReference type="PANTHER" id="PTHR15462">
    <property type="entry name" value="SERINE PROTEASE"/>
    <property type="match status" value="1"/>
</dbReference>
<dbReference type="SUPFAM" id="SSF50494">
    <property type="entry name" value="Trypsin-like serine proteases"/>
    <property type="match status" value="1"/>
</dbReference>
<dbReference type="AlphaFoldDB" id="A0A923S6D5"/>
<dbReference type="PANTHER" id="PTHR15462:SF8">
    <property type="entry name" value="SERINE PROTEASE"/>
    <property type="match status" value="1"/>
</dbReference>